<evidence type="ECO:0000256" key="1">
    <source>
        <dbReference type="ARBA" id="ARBA00004196"/>
    </source>
</evidence>
<evidence type="ECO:0000313" key="6">
    <source>
        <dbReference type="Proteomes" id="UP000075391"/>
    </source>
</evidence>
<reference evidence="5 6" key="1">
    <citation type="submission" date="2016-03" db="EMBL/GenBank/DDBJ databases">
        <authorList>
            <person name="Ploux O."/>
        </authorList>
    </citation>
    <scope>NUCLEOTIDE SEQUENCE [LARGE SCALE GENOMIC DNA]</scope>
    <source>
        <strain evidence="5 6">BER2</strain>
    </source>
</reference>
<evidence type="ECO:0000313" key="5">
    <source>
        <dbReference type="EMBL" id="KYG63293.1"/>
    </source>
</evidence>
<name>A0A150WI00_BDEBC</name>
<feature type="domain" description="Imelysin-like" evidence="4">
    <location>
        <begin position="35"/>
        <end position="350"/>
    </location>
</feature>
<comment type="caution">
    <text evidence="5">The sequence shown here is derived from an EMBL/GenBank/DDBJ whole genome shotgun (WGS) entry which is preliminary data.</text>
</comment>
<dbReference type="RefSeq" id="WP_063243656.1">
    <property type="nucleotide sequence ID" value="NZ_CP168967.1"/>
</dbReference>
<gene>
    <name evidence="5" type="ORF">AZI85_04480</name>
</gene>
<proteinExistence type="predicted"/>
<dbReference type="CDD" id="cd14658">
    <property type="entry name" value="Imelysin-like_IrpA"/>
    <property type="match status" value="1"/>
</dbReference>
<feature type="chain" id="PRO_5007573067" evidence="3">
    <location>
        <begin position="21"/>
        <end position="361"/>
    </location>
</feature>
<evidence type="ECO:0000259" key="4">
    <source>
        <dbReference type="Pfam" id="PF09375"/>
    </source>
</evidence>
<dbReference type="Pfam" id="PF09375">
    <property type="entry name" value="Peptidase_M75"/>
    <property type="match status" value="1"/>
</dbReference>
<keyword evidence="2 3" id="KW-0732">Signal</keyword>
<dbReference type="InterPro" id="IPR038352">
    <property type="entry name" value="Imelysin_sf"/>
</dbReference>
<dbReference type="OrthoDB" id="5729110at2"/>
<dbReference type="EMBL" id="LUKF01000014">
    <property type="protein sequence ID" value="KYG63293.1"/>
    <property type="molecule type" value="Genomic_DNA"/>
</dbReference>
<dbReference type="InterPro" id="IPR018976">
    <property type="entry name" value="Imelysin-like"/>
</dbReference>
<organism evidence="5 6">
    <name type="scientific">Bdellovibrio bacteriovorus</name>
    <dbReference type="NCBI Taxonomy" id="959"/>
    <lineage>
        <taxon>Bacteria</taxon>
        <taxon>Pseudomonadati</taxon>
        <taxon>Bdellovibrionota</taxon>
        <taxon>Bdellovibrionia</taxon>
        <taxon>Bdellovibrionales</taxon>
        <taxon>Pseudobdellovibrionaceae</taxon>
        <taxon>Bdellovibrio</taxon>
    </lineage>
</organism>
<evidence type="ECO:0000256" key="2">
    <source>
        <dbReference type="ARBA" id="ARBA00022729"/>
    </source>
</evidence>
<dbReference type="Gene3D" id="1.20.1420.20">
    <property type="entry name" value="M75 peptidase, HXXE motif"/>
    <property type="match status" value="1"/>
</dbReference>
<protein>
    <submittedName>
        <fullName evidence="5">Iron-regulated protein A</fullName>
    </submittedName>
</protein>
<dbReference type="GO" id="GO:0030313">
    <property type="term" value="C:cell envelope"/>
    <property type="evidence" value="ECO:0007669"/>
    <property type="project" value="UniProtKB-SubCell"/>
</dbReference>
<evidence type="ECO:0000256" key="3">
    <source>
        <dbReference type="SAM" id="SignalP"/>
    </source>
</evidence>
<dbReference type="InterPro" id="IPR034982">
    <property type="entry name" value="Imelysin-like_IrpA"/>
</dbReference>
<feature type="signal peptide" evidence="3">
    <location>
        <begin position="1"/>
        <end position="20"/>
    </location>
</feature>
<dbReference type="Proteomes" id="UP000075391">
    <property type="component" value="Unassembled WGS sequence"/>
</dbReference>
<comment type="subcellular location">
    <subcellularLocation>
        <location evidence="1">Cell envelope</location>
    </subcellularLocation>
</comment>
<sequence>MKALKLMAAALAFVGATAQAATNQEIINHVSYNVILATYNDLASQAANLNAAVNTLAANPTEANLAKAQDAWRATRIPWESSEAFLFGPVDSLGIDPLLDTWPLNILDLDSVLKSNRAITTDFVRALGTNLQGFHTIEYLLFGDGKSANTKPASALTAKQFEYLKATTALLAENTAYLANSWSKNYDPENPSAPGYVQVISAPGFDNPFYSSDRAVMEEFVQGMMGILDEVANGKMSDPMGADINSANMALVESPFSWNSLNDFTNNIRSVYSIYTGHYRSTKGPGVKALVERVDAALAARVEGEILNCMQLIQAIRPAGGGDFGQAIFTHDGRARAQKAIDALNALHATMENEVLPTLDM</sequence>
<accession>A0A150WI00</accession>
<dbReference type="AlphaFoldDB" id="A0A150WI00"/>